<name>A0ABQ9DIA7_9PASS</name>
<keyword evidence="3" id="KW-1185">Reference proteome</keyword>
<evidence type="ECO:0000313" key="3">
    <source>
        <dbReference type="Proteomes" id="UP001145742"/>
    </source>
</evidence>
<comment type="caution">
    <text evidence="2">The sequence shown here is derived from an EMBL/GenBank/DDBJ whole genome shotgun (WGS) entry which is preliminary data.</text>
</comment>
<sequence>MDSGGISDEPDWELVQQEGEESQREAVCFAKTLKEPLMDLSARWQDPGCYDLAISLDEVLGNGIDHRRGSCTSFENQDNTSISVRE</sequence>
<evidence type="ECO:0000256" key="1">
    <source>
        <dbReference type="SAM" id="MobiDB-lite"/>
    </source>
</evidence>
<dbReference type="Proteomes" id="UP001145742">
    <property type="component" value="Unassembled WGS sequence"/>
</dbReference>
<evidence type="ECO:0000313" key="2">
    <source>
        <dbReference type="EMBL" id="KAJ7422201.1"/>
    </source>
</evidence>
<gene>
    <name evidence="2" type="ORF">WISP_38880</name>
</gene>
<accession>A0ABQ9DIA7</accession>
<feature type="region of interest" description="Disordered" evidence="1">
    <location>
        <begin position="1"/>
        <end position="20"/>
    </location>
</feature>
<reference evidence="2" key="1">
    <citation type="submission" date="2019-10" db="EMBL/GenBank/DDBJ databases">
        <authorList>
            <person name="Soares A.E.R."/>
            <person name="Aleixo A."/>
            <person name="Schneider P."/>
            <person name="Miyaki C.Y."/>
            <person name="Schneider M.P."/>
            <person name="Mello C."/>
            <person name="Vasconcelos A.T.R."/>
        </authorList>
    </citation>
    <scope>NUCLEOTIDE SEQUENCE</scope>
    <source>
        <tissue evidence="2">Muscle</tissue>
    </source>
</reference>
<proteinExistence type="predicted"/>
<dbReference type="EMBL" id="WHWB01033078">
    <property type="protein sequence ID" value="KAJ7422201.1"/>
    <property type="molecule type" value="Genomic_DNA"/>
</dbReference>
<protein>
    <submittedName>
        <fullName evidence="2">Uncharacterized protein</fullName>
    </submittedName>
</protein>
<organism evidence="2 3">
    <name type="scientific">Willisornis vidua</name>
    <name type="common">Xingu scale-backed antbird</name>
    <dbReference type="NCBI Taxonomy" id="1566151"/>
    <lineage>
        <taxon>Eukaryota</taxon>
        <taxon>Metazoa</taxon>
        <taxon>Chordata</taxon>
        <taxon>Craniata</taxon>
        <taxon>Vertebrata</taxon>
        <taxon>Euteleostomi</taxon>
        <taxon>Archelosauria</taxon>
        <taxon>Archosauria</taxon>
        <taxon>Dinosauria</taxon>
        <taxon>Saurischia</taxon>
        <taxon>Theropoda</taxon>
        <taxon>Coelurosauria</taxon>
        <taxon>Aves</taxon>
        <taxon>Neognathae</taxon>
        <taxon>Neoaves</taxon>
        <taxon>Telluraves</taxon>
        <taxon>Australaves</taxon>
        <taxon>Passeriformes</taxon>
        <taxon>Thamnophilidae</taxon>
        <taxon>Willisornis</taxon>
    </lineage>
</organism>